<dbReference type="Pfam" id="PF04695">
    <property type="entry name" value="Pex14_N"/>
    <property type="match status" value="1"/>
</dbReference>
<evidence type="ECO:0000256" key="6">
    <source>
        <dbReference type="ARBA" id="ARBA00022989"/>
    </source>
</evidence>
<feature type="compositionally biased region" description="Basic and acidic residues" evidence="15">
    <location>
        <begin position="30"/>
        <end position="39"/>
    </location>
</feature>
<evidence type="ECO:0000256" key="16">
    <source>
        <dbReference type="SAM" id="Phobius"/>
    </source>
</evidence>
<dbReference type="Gene3D" id="1.10.10.10">
    <property type="entry name" value="Winged helix-like DNA-binding domain superfamily/Winged helix DNA-binding domain"/>
    <property type="match status" value="1"/>
</dbReference>
<evidence type="ECO:0000256" key="8">
    <source>
        <dbReference type="ARBA" id="ARBA00023136"/>
    </source>
</evidence>
<reference evidence="20" key="2">
    <citation type="journal article" date="2024" name="Plant">
        <title>Genomic evolution and insights into agronomic trait innovations of Sesamum species.</title>
        <authorList>
            <person name="Miao H."/>
            <person name="Wang L."/>
            <person name="Qu L."/>
            <person name="Liu H."/>
            <person name="Sun Y."/>
            <person name="Le M."/>
            <person name="Wang Q."/>
            <person name="Wei S."/>
            <person name="Zheng Y."/>
            <person name="Lin W."/>
            <person name="Duan Y."/>
            <person name="Cao H."/>
            <person name="Xiong S."/>
            <person name="Wang X."/>
            <person name="Wei L."/>
            <person name="Li C."/>
            <person name="Ma Q."/>
            <person name="Ju M."/>
            <person name="Zhao R."/>
            <person name="Li G."/>
            <person name="Mu C."/>
            <person name="Tian Q."/>
            <person name="Mei H."/>
            <person name="Zhang T."/>
            <person name="Gao T."/>
            <person name="Zhang H."/>
        </authorList>
    </citation>
    <scope>NUCLEOTIDE SEQUENCE</scope>
    <source>
        <strain evidence="20">G01</strain>
    </source>
</reference>
<evidence type="ECO:0000313" key="20">
    <source>
        <dbReference type="EMBL" id="KAL0364581.1"/>
    </source>
</evidence>
<evidence type="ECO:0000256" key="13">
    <source>
        <dbReference type="ARBA" id="ARBA00064754"/>
    </source>
</evidence>
<evidence type="ECO:0000256" key="11">
    <source>
        <dbReference type="ARBA" id="ARBA00029691"/>
    </source>
</evidence>
<evidence type="ECO:0000256" key="7">
    <source>
        <dbReference type="ARBA" id="ARBA00023010"/>
    </source>
</evidence>
<keyword evidence="6 16" id="KW-1133">Transmembrane helix</keyword>
<comment type="subunit">
    <text evidence="13">Interacts with PEX13; forming the PEX13-PEX14 docking complex. Interacts with PEX5 (via WxxxF/Y motifs).</text>
</comment>
<evidence type="ECO:0000259" key="17">
    <source>
        <dbReference type="Pfam" id="PF04695"/>
    </source>
</evidence>
<dbReference type="AlphaFoldDB" id="A0AAW2QA10"/>
<reference evidence="20" key="1">
    <citation type="submission" date="2020-06" db="EMBL/GenBank/DDBJ databases">
        <authorList>
            <person name="Li T."/>
            <person name="Hu X."/>
            <person name="Zhang T."/>
            <person name="Song X."/>
            <person name="Zhang H."/>
            <person name="Dai N."/>
            <person name="Sheng W."/>
            <person name="Hou X."/>
            <person name="Wei L."/>
        </authorList>
    </citation>
    <scope>NUCLEOTIDE SEQUENCE</scope>
    <source>
        <strain evidence="20">G01</strain>
        <tissue evidence="20">Leaf</tissue>
    </source>
</reference>
<keyword evidence="7" id="KW-0811">Translocation</keyword>
<evidence type="ECO:0000256" key="1">
    <source>
        <dbReference type="ARBA" id="ARBA00004549"/>
    </source>
</evidence>
<evidence type="ECO:0000256" key="9">
    <source>
        <dbReference type="ARBA" id="ARBA00023140"/>
    </source>
</evidence>
<proteinExistence type="inferred from homology"/>
<protein>
    <recommendedName>
        <fullName evidence="10 14">Peroxisomal membrane protein PEX14</fullName>
    </recommendedName>
    <alternativeName>
        <fullName evidence="11 14">Peroxin-14</fullName>
    </alternativeName>
</protein>
<keyword evidence="3 14" id="KW-0813">Transport</keyword>
<comment type="similarity">
    <text evidence="2 14">Belongs to the peroxin-14 family.</text>
</comment>
<feature type="region of interest" description="Disordered" evidence="15">
    <location>
        <begin position="311"/>
        <end position="330"/>
    </location>
</feature>
<evidence type="ECO:0000256" key="10">
    <source>
        <dbReference type="ARBA" id="ARBA00029502"/>
    </source>
</evidence>
<dbReference type="InterPro" id="IPR040554">
    <property type="entry name" value="KPWE_PEX14_dom"/>
</dbReference>
<dbReference type="InterPro" id="IPR036388">
    <property type="entry name" value="WH-like_DNA-bd_sf"/>
</dbReference>
<feature type="compositionally biased region" description="Low complexity" evidence="15">
    <location>
        <begin position="311"/>
        <end position="329"/>
    </location>
</feature>
<feature type="region of interest" description="Disordered" evidence="15">
    <location>
        <begin position="97"/>
        <end position="117"/>
    </location>
</feature>
<feature type="region of interest" description="Disordered" evidence="15">
    <location>
        <begin position="349"/>
        <end position="374"/>
    </location>
</feature>
<dbReference type="GO" id="GO:0005778">
    <property type="term" value="C:peroxisomal membrane"/>
    <property type="evidence" value="ECO:0007669"/>
    <property type="project" value="UniProtKB-SubCell"/>
</dbReference>
<evidence type="ECO:0000256" key="15">
    <source>
        <dbReference type="SAM" id="MobiDB-lite"/>
    </source>
</evidence>
<keyword evidence="4 16" id="KW-0812">Transmembrane</keyword>
<feature type="compositionally biased region" description="Polar residues" evidence="15">
    <location>
        <begin position="17"/>
        <end position="27"/>
    </location>
</feature>
<feature type="region of interest" description="Disordered" evidence="15">
    <location>
        <begin position="438"/>
        <end position="460"/>
    </location>
</feature>
<evidence type="ECO:0000256" key="2">
    <source>
        <dbReference type="ARBA" id="ARBA00005443"/>
    </source>
</evidence>
<comment type="caution">
    <text evidence="20">The sequence shown here is derived from an EMBL/GenBank/DDBJ whole genome shotgun (WGS) entry which is preliminary data.</text>
</comment>
<keyword evidence="5 14" id="KW-0653">Protein transport</keyword>
<dbReference type="Pfam" id="PF23020">
    <property type="entry name" value="PEX14-like_2nd"/>
    <property type="match status" value="1"/>
</dbReference>
<feature type="transmembrane region" description="Helical" evidence="16">
    <location>
        <begin position="146"/>
        <end position="167"/>
    </location>
</feature>
<feature type="compositionally biased region" description="Polar residues" evidence="15">
    <location>
        <begin position="103"/>
        <end position="117"/>
    </location>
</feature>
<feature type="domain" description="Peroxisomal membrane protein PEX14 central plants" evidence="19">
    <location>
        <begin position="142"/>
        <end position="273"/>
    </location>
</feature>
<evidence type="ECO:0000256" key="3">
    <source>
        <dbReference type="ARBA" id="ARBA00022448"/>
    </source>
</evidence>
<dbReference type="Pfam" id="PF17733">
    <property type="entry name" value="KPWE_dom"/>
    <property type="match status" value="1"/>
</dbReference>
<evidence type="ECO:0000259" key="18">
    <source>
        <dbReference type="Pfam" id="PF17733"/>
    </source>
</evidence>
<feature type="region of interest" description="Disordered" evidence="15">
    <location>
        <begin position="520"/>
        <end position="541"/>
    </location>
</feature>
<keyword evidence="9 14" id="KW-0576">Peroxisome</keyword>
<comment type="subcellular location">
    <subcellularLocation>
        <location evidence="1">Peroxisome membrane</location>
        <topology evidence="1">Single-pass membrane protein</topology>
    </subcellularLocation>
</comment>
<feature type="domain" description="Peroxisome membrane anchor protein Pex14p N-terminal" evidence="17">
    <location>
        <begin position="53"/>
        <end position="97"/>
    </location>
</feature>
<dbReference type="GO" id="GO:0016560">
    <property type="term" value="P:protein import into peroxisome matrix, docking"/>
    <property type="evidence" value="ECO:0007669"/>
    <property type="project" value="UniProtKB-UniRule"/>
</dbReference>
<evidence type="ECO:0000256" key="12">
    <source>
        <dbReference type="ARBA" id="ARBA00053920"/>
    </source>
</evidence>
<dbReference type="PANTHER" id="PTHR23058">
    <property type="entry name" value="PEROXISOMAL MEMBRANE PROTEIN PEX14"/>
    <property type="match status" value="1"/>
</dbReference>
<dbReference type="GO" id="GO:0005102">
    <property type="term" value="F:signaling receptor binding"/>
    <property type="evidence" value="ECO:0007669"/>
    <property type="project" value="TreeGrafter"/>
</dbReference>
<dbReference type="InterPro" id="IPR054154">
    <property type="entry name" value="PEX14-like_M_plants"/>
</dbReference>
<feature type="domain" description="Peroxisomal membrane protein PEX14-like KPWE" evidence="18">
    <location>
        <begin position="329"/>
        <end position="374"/>
    </location>
</feature>
<dbReference type="GO" id="GO:1990429">
    <property type="term" value="C:peroxisomal importomer complex"/>
    <property type="evidence" value="ECO:0007669"/>
    <property type="project" value="TreeGrafter"/>
</dbReference>
<dbReference type="PANTHER" id="PTHR23058:SF0">
    <property type="entry name" value="PEROXISOMAL MEMBRANE PROTEIN PEX14"/>
    <property type="match status" value="1"/>
</dbReference>
<name>A0AAW2QA10_9LAMI</name>
<gene>
    <name evidence="20" type="ORF">Sangu_0555700</name>
</gene>
<feature type="region of interest" description="Disordered" evidence="15">
    <location>
        <begin position="1"/>
        <end position="40"/>
    </location>
</feature>
<organism evidence="20">
    <name type="scientific">Sesamum angustifolium</name>
    <dbReference type="NCBI Taxonomy" id="2727405"/>
    <lineage>
        <taxon>Eukaryota</taxon>
        <taxon>Viridiplantae</taxon>
        <taxon>Streptophyta</taxon>
        <taxon>Embryophyta</taxon>
        <taxon>Tracheophyta</taxon>
        <taxon>Spermatophyta</taxon>
        <taxon>Magnoliopsida</taxon>
        <taxon>eudicotyledons</taxon>
        <taxon>Gunneridae</taxon>
        <taxon>Pentapetalae</taxon>
        <taxon>asterids</taxon>
        <taxon>lamiids</taxon>
        <taxon>Lamiales</taxon>
        <taxon>Pedaliaceae</taxon>
        <taxon>Sesamum</taxon>
    </lineage>
</organism>
<feature type="compositionally biased region" description="Low complexity" evidence="15">
    <location>
        <begin position="1"/>
        <end position="16"/>
    </location>
</feature>
<comment type="function">
    <text evidence="12 14">Component of the PEX13-PEX14 docking complex, a translocon channel that specifically mediates the import of peroxisomal cargo proteins bound to PEX5 receptor. The PEX13-PEX14 docking complex forms a large import pore which can be opened to a diameter of about 9 nm. Mechanistically, PEX5 receptor along with cargo proteins associates with the PEX14 subunit of the PEX13-PEX14 docking complex in the cytosol, leading to the insertion of the receptor into the organelle membrane with the concomitant translocation of the cargo into the peroxisome matrix.</text>
</comment>
<evidence type="ECO:0000259" key="19">
    <source>
        <dbReference type="Pfam" id="PF23020"/>
    </source>
</evidence>
<dbReference type="InterPro" id="IPR025655">
    <property type="entry name" value="PEX14"/>
</dbReference>
<keyword evidence="8 14" id="KW-0472">Membrane</keyword>
<dbReference type="FunFam" id="1.10.10.10:FF:000217">
    <property type="entry name" value="Peroxisomal membrane protein PEX14"/>
    <property type="match status" value="1"/>
</dbReference>
<accession>A0AAW2QA10</accession>
<dbReference type="InterPro" id="IPR006785">
    <property type="entry name" value="Pex14_N"/>
</dbReference>
<evidence type="ECO:0000256" key="5">
    <source>
        <dbReference type="ARBA" id="ARBA00022927"/>
    </source>
</evidence>
<dbReference type="EMBL" id="JACGWK010000003">
    <property type="protein sequence ID" value="KAL0364581.1"/>
    <property type="molecule type" value="Genomic_DNA"/>
</dbReference>
<evidence type="ECO:0000256" key="14">
    <source>
        <dbReference type="RuleBase" id="RU367032"/>
    </source>
</evidence>
<sequence length="541" mass="59120">MAAQADAPASSADQNPQNPVVEQTTVDNRWGSKVEDVKESYPSSVFVNSQPIREEQVQNAVKFLSHPKVRGSPVIHRRSFLERKGLTKEEIDEAFQRVPDPSPSVQTTESQLSPIKTQVPTQVVQSNPVLPADSASKLETDSRFHWSYAILAVGFLAVSGAGTLVLFKNAIIPRLKSWIRKVASEDEEEEGLLKKNNGKPNIAEEAAAAAKVAAAAAADVAEASRQMLTTKSEASVIAINSVFAEKKCFEELMRLLNAQVHELKSMRTAIQMLVGGRSTNGKIVAEQQDDNRFLGTSSMQPYVNGKAVLGSHSVRSSSRPAPADPSVAPHPKSYMEIMAMIQRGERPSNIKEINDTPPNPNQPLSNPRLAPRPKITNTAAHCDQPWEVSQPQTNSTNILQTQESSKSSNYKFPNNPLSGGDAALWWQRKNVRITEFEAGNENKPGSSNVLGNEQPARRSWVPPQPPPVVMPEAAAAIQPKKPSYQKEQTTDNQLLAPSPHVTDELQRITRILEAGGTMEANGKTSVLSSNDEIQAEENSRY</sequence>
<evidence type="ECO:0000256" key="4">
    <source>
        <dbReference type="ARBA" id="ARBA00022692"/>
    </source>
</evidence>
<feature type="compositionally biased region" description="Polar residues" evidence="15">
    <location>
        <begin position="522"/>
        <end position="532"/>
    </location>
</feature>